<evidence type="ECO:0000256" key="6">
    <source>
        <dbReference type="SAM" id="Coils"/>
    </source>
</evidence>
<reference evidence="10" key="1">
    <citation type="submission" date="2009-07" db="EMBL/GenBank/DDBJ databases">
        <title>Complete sequence of Geobacter sp. M21.</title>
        <authorList>
            <consortium name="US DOE Joint Genome Institute"/>
            <person name="Lucas S."/>
            <person name="Copeland A."/>
            <person name="Lapidus A."/>
            <person name="Glavina del Rio T."/>
            <person name="Dalin E."/>
            <person name="Tice H."/>
            <person name="Bruce D."/>
            <person name="Goodwin L."/>
            <person name="Pitluck S."/>
            <person name="Saunders E."/>
            <person name="Brettin T."/>
            <person name="Detter J.C."/>
            <person name="Han C."/>
            <person name="Larimer F."/>
            <person name="Land M."/>
            <person name="Hauser L."/>
            <person name="Kyrpides N."/>
            <person name="Ovchinnikova G."/>
            <person name="Lovley D."/>
        </authorList>
    </citation>
    <scope>NUCLEOTIDE SEQUENCE [LARGE SCALE GENOMIC DNA]</scope>
    <source>
        <strain evidence="10">M21</strain>
    </source>
</reference>
<dbReference type="EMBL" id="CP001661">
    <property type="protein sequence ID" value="ACT18643.1"/>
    <property type="molecule type" value="Genomic_DNA"/>
</dbReference>
<feature type="transmembrane region" description="Helical" evidence="7">
    <location>
        <begin position="334"/>
        <end position="352"/>
    </location>
</feature>
<dbReference type="Pfam" id="PF13807">
    <property type="entry name" value="GNVR"/>
    <property type="match status" value="1"/>
</dbReference>
<keyword evidence="2" id="KW-1003">Cell membrane</keyword>
<protein>
    <submittedName>
        <fullName evidence="10">Lipopolysaccharide biosynthesis protein</fullName>
    </submittedName>
</protein>
<dbReference type="InterPro" id="IPR003856">
    <property type="entry name" value="LPS_length_determ_N"/>
</dbReference>
<dbReference type="Pfam" id="PF02706">
    <property type="entry name" value="Wzz"/>
    <property type="match status" value="1"/>
</dbReference>
<gene>
    <name evidence="10" type="ordered locus">GM21_2605</name>
</gene>
<dbReference type="InterPro" id="IPR032807">
    <property type="entry name" value="GNVR"/>
</dbReference>
<evidence type="ECO:0000256" key="1">
    <source>
        <dbReference type="ARBA" id="ARBA00004651"/>
    </source>
</evidence>
<dbReference type="InterPro" id="IPR050445">
    <property type="entry name" value="Bact_polysacc_biosynth/exp"/>
</dbReference>
<keyword evidence="3 7" id="KW-0812">Transmembrane</keyword>
<accession>C6E0L9</accession>
<evidence type="ECO:0000256" key="2">
    <source>
        <dbReference type="ARBA" id="ARBA00022475"/>
    </source>
</evidence>
<dbReference type="PANTHER" id="PTHR32309">
    <property type="entry name" value="TYROSINE-PROTEIN KINASE"/>
    <property type="match status" value="1"/>
</dbReference>
<evidence type="ECO:0000259" key="8">
    <source>
        <dbReference type="Pfam" id="PF02706"/>
    </source>
</evidence>
<evidence type="ECO:0000256" key="3">
    <source>
        <dbReference type="ARBA" id="ARBA00022692"/>
    </source>
</evidence>
<keyword evidence="4 7" id="KW-1133">Transmembrane helix</keyword>
<evidence type="ECO:0000313" key="10">
    <source>
        <dbReference type="EMBL" id="ACT18643.1"/>
    </source>
</evidence>
<dbReference type="STRING" id="443144.GM21_2605"/>
<proteinExistence type="predicted"/>
<keyword evidence="5 7" id="KW-0472">Membrane</keyword>
<feature type="domain" description="Tyrosine-protein kinase G-rich" evidence="9">
    <location>
        <begin position="275"/>
        <end position="354"/>
    </location>
</feature>
<dbReference type="KEGG" id="gem:GM21_2605"/>
<evidence type="ECO:0000256" key="7">
    <source>
        <dbReference type="SAM" id="Phobius"/>
    </source>
</evidence>
<feature type="domain" description="Polysaccharide chain length determinant N-terminal" evidence="8">
    <location>
        <begin position="2"/>
        <end position="94"/>
    </location>
</feature>
<dbReference type="eggNOG" id="COG3206">
    <property type="taxonomic scope" value="Bacteria"/>
</dbReference>
<dbReference type="AlphaFoldDB" id="C6E0L9"/>
<dbReference type="GO" id="GO:0004713">
    <property type="term" value="F:protein tyrosine kinase activity"/>
    <property type="evidence" value="ECO:0007669"/>
    <property type="project" value="TreeGrafter"/>
</dbReference>
<name>C6E0L9_GEOSM</name>
<comment type="subcellular location">
    <subcellularLocation>
        <location evidence="1">Cell membrane</location>
        <topology evidence="1">Multi-pass membrane protein</topology>
    </subcellularLocation>
</comment>
<keyword evidence="6" id="KW-0175">Coiled coil</keyword>
<evidence type="ECO:0000256" key="5">
    <source>
        <dbReference type="ARBA" id="ARBA00023136"/>
    </source>
</evidence>
<feature type="transmembrane region" description="Helical" evidence="7">
    <location>
        <begin position="12"/>
        <end position="33"/>
    </location>
</feature>
<dbReference type="PANTHER" id="PTHR32309:SF13">
    <property type="entry name" value="FERRIC ENTEROBACTIN TRANSPORT PROTEIN FEPE"/>
    <property type="match status" value="1"/>
</dbReference>
<evidence type="ECO:0000259" key="9">
    <source>
        <dbReference type="Pfam" id="PF13807"/>
    </source>
</evidence>
<dbReference type="HOGENOM" id="CLU_051175_1_0_7"/>
<organism evidence="10">
    <name type="scientific">Geobacter sp. (strain M21)</name>
    <dbReference type="NCBI Taxonomy" id="443144"/>
    <lineage>
        <taxon>Bacteria</taxon>
        <taxon>Pseudomonadati</taxon>
        <taxon>Thermodesulfobacteriota</taxon>
        <taxon>Desulfuromonadia</taxon>
        <taxon>Geobacterales</taxon>
        <taxon>Geobacteraceae</taxon>
        <taxon>Geobacter</taxon>
    </lineage>
</organism>
<dbReference type="GO" id="GO:0005886">
    <property type="term" value="C:plasma membrane"/>
    <property type="evidence" value="ECO:0007669"/>
    <property type="project" value="UniProtKB-SubCell"/>
</dbReference>
<evidence type="ECO:0000256" key="4">
    <source>
        <dbReference type="ARBA" id="ARBA00022989"/>
    </source>
</evidence>
<feature type="coiled-coil region" evidence="6">
    <location>
        <begin position="168"/>
        <end position="232"/>
    </location>
</feature>
<sequence>MLDLLLVLAKNWKMIVGVPFVVAVITGICTLFMPNIYTAKVMILPGDNSSGVMSTMLAQMGGLAGLAGGLGGTTKADLYVTMLKSETLKDPLIDRFKLMELYETKFRANAYKAMDGNAAISTGKKDGIITIAISDKDPKLAAAIANAYVNELGKMAAKLDMAGAGMSRVFLEERLTKAKVDLAAAEETLKSFQTKNKVVAVTDQAKATLVGAAQLRAQLVAQEVQMATMRQQFTDESHELKSIKATIVSLRGQIARLEGSGSTGSMPGVGAMPQLEQEYIRLMREFKVQETLVELLTKQYEMTKLNEAKDVVPFQILQLAKVPELKSKPKRSSIVIIAAFASGFLMVLTAFVREFGAKMNDEDRTRWQELQRVLPLPRRSRNEE</sequence>